<dbReference type="AlphaFoldDB" id="F2R856"/>
<evidence type="ECO:0000313" key="1">
    <source>
        <dbReference type="EMBL" id="CCA58865.1"/>
    </source>
</evidence>
<name>F2R856_STRVP</name>
<keyword evidence="2" id="KW-1185">Reference proteome</keyword>
<gene>
    <name evidence="1" type="ordered locus">SVEN_5579</name>
</gene>
<dbReference type="PATRIC" id="fig|953739.5.peg.808"/>
<protein>
    <submittedName>
        <fullName evidence="1">Uncharacterized protein</fullName>
    </submittedName>
</protein>
<evidence type="ECO:0000313" key="2">
    <source>
        <dbReference type="Proteomes" id="UP000006854"/>
    </source>
</evidence>
<dbReference type="eggNOG" id="ENOG5031X1G">
    <property type="taxonomic scope" value="Bacteria"/>
</dbReference>
<accession>F2R856</accession>
<sequence>MTKGAHVAKPKPRHITVDGQPMVALTPQEYAALLSMRRQVGALGSRLRIVRETLQVTNDLLSALVTALEAERVTGCGPAADAGRPVTALLSSAPALIARAHRVAGKSRDRAGPRRRR</sequence>
<dbReference type="EMBL" id="FR845719">
    <property type="protein sequence ID" value="CCA58865.1"/>
    <property type="molecule type" value="Genomic_DNA"/>
</dbReference>
<dbReference type="KEGG" id="sve:SVEN_5579"/>
<dbReference type="Proteomes" id="UP000006854">
    <property type="component" value="Chromosome"/>
</dbReference>
<organism evidence="1 2">
    <name type="scientific">Streptomyces venezuelae (strain ATCC 10712 / CBS 650.69 / DSM 40230 / JCM 4526 / NBRC 13096 / PD 04745)</name>
    <dbReference type="NCBI Taxonomy" id="953739"/>
    <lineage>
        <taxon>Bacteria</taxon>
        <taxon>Bacillati</taxon>
        <taxon>Actinomycetota</taxon>
        <taxon>Actinomycetes</taxon>
        <taxon>Kitasatosporales</taxon>
        <taxon>Streptomycetaceae</taxon>
        <taxon>Streptomyces</taxon>
    </lineage>
</organism>
<dbReference type="STRING" id="953739.SVEN_5579"/>
<proteinExistence type="predicted"/>
<reference evidence="1 2" key="1">
    <citation type="journal article" date="2011" name="BMC Genomics">
        <title>Genome-wide analysis of the role of GlnR in Streptomyces venezuelae provides new insights into global nitrogen regulation in actinomycetes.</title>
        <authorList>
            <person name="Pullan S.T."/>
            <person name="Bibb M.J."/>
            <person name="Merrick M."/>
        </authorList>
    </citation>
    <scope>NUCLEOTIDE SEQUENCE [LARGE SCALE GENOMIC DNA]</scope>
    <source>
        <strain evidence="2">ATCC 10712 / CBS 650.69 / DSM 40230 / JCM 4526 / NBRC 13096 / PD 04745</strain>
    </source>
</reference>
<dbReference type="HOGENOM" id="CLU_2083635_0_0_11"/>